<sequence length="70" mass="7564">MKASRTIDILIAGIAVVIAAYFVYALLSIQVSQIQASHDETLRTIHGGGLFASLLLAIVAFYRLSRGSDR</sequence>
<dbReference type="KEGG" id="saal:L336_0088"/>
<keyword evidence="1" id="KW-0812">Transmembrane</keyword>
<keyword evidence="1" id="KW-1133">Transmembrane helix</keyword>
<evidence type="ECO:0000256" key="1">
    <source>
        <dbReference type="SAM" id="Phobius"/>
    </source>
</evidence>
<keyword evidence="3" id="KW-1185">Reference proteome</keyword>
<feature type="transmembrane region" description="Helical" evidence="1">
    <location>
        <begin position="47"/>
        <end position="64"/>
    </location>
</feature>
<organism evidence="2 3">
    <name type="scientific">Candidatus Saccharimonas aalborgensis</name>
    <dbReference type="NCBI Taxonomy" id="1332188"/>
    <lineage>
        <taxon>Bacteria</taxon>
        <taxon>Candidatus Saccharimonadota</taxon>
        <taxon>Candidatus Saccharimonadia</taxon>
        <taxon>Candidatus Saccharimonadales</taxon>
        <taxon>Candidatus Saccharimonadaceae</taxon>
        <taxon>Candidatus Saccharimonas</taxon>
    </lineage>
</organism>
<keyword evidence="1" id="KW-0472">Membrane</keyword>
<dbReference type="HOGENOM" id="CLU_2750285_0_0_0"/>
<accession>R4PLU4</accession>
<evidence type="ECO:0000313" key="3">
    <source>
        <dbReference type="Proteomes" id="UP000013893"/>
    </source>
</evidence>
<dbReference type="EMBL" id="CP005957">
    <property type="protein sequence ID" value="AGL61799.1"/>
    <property type="molecule type" value="Genomic_DNA"/>
</dbReference>
<gene>
    <name evidence="2" type="ORF">L336_0088</name>
</gene>
<dbReference type="Proteomes" id="UP000013893">
    <property type="component" value="Chromosome"/>
</dbReference>
<proteinExistence type="predicted"/>
<evidence type="ECO:0000313" key="2">
    <source>
        <dbReference type="EMBL" id="AGL61799.1"/>
    </source>
</evidence>
<dbReference type="STRING" id="1332188.L336_0088"/>
<dbReference type="AlphaFoldDB" id="R4PLU4"/>
<name>R4PLU4_9BACT</name>
<feature type="transmembrane region" description="Helical" evidence="1">
    <location>
        <begin position="7"/>
        <end position="27"/>
    </location>
</feature>
<reference evidence="2 3" key="1">
    <citation type="journal article" date="2013" name="Nat. Biotechnol.">
        <title>Genome sequences of rare, uncultured bacteria obtained by differential coverage binning of multiple metagenomes.</title>
        <authorList>
            <person name="Albertsen M."/>
            <person name="Hugenholtz P."/>
            <person name="Skarshewski A."/>
            <person name="Nielsen K.L."/>
            <person name="Tyson G.W."/>
            <person name="Nielsen P.H."/>
        </authorList>
    </citation>
    <scope>NUCLEOTIDE SEQUENCE [LARGE SCALE GENOMIC DNA]</scope>
    <source>
        <strain evidence="2">TM71</strain>
    </source>
</reference>
<protein>
    <submittedName>
        <fullName evidence="2">Uncharacterized protein</fullName>
    </submittedName>
</protein>
<dbReference type="RefSeq" id="WP_015641250.1">
    <property type="nucleotide sequence ID" value="NC_021219.1"/>
</dbReference>